<evidence type="ECO:0000313" key="2">
    <source>
        <dbReference type="Proteomes" id="UP000019118"/>
    </source>
</evidence>
<name>A0AAR5QBB0_DENPD</name>
<dbReference type="AlphaFoldDB" id="A0AAR5QBB0"/>
<dbReference type="KEGG" id="dpa:109544640"/>
<keyword evidence="2" id="KW-1185">Reference proteome</keyword>
<organism evidence="1 2">
    <name type="scientific">Dendroctonus ponderosae</name>
    <name type="common">Mountain pine beetle</name>
    <dbReference type="NCBI Taxonomy" id="77166"/>
    <lineage>
        <taxon>Eukaryota</taxon>
        <taxon>Metazoa</taxon>
        <taxon>Ecdysozoa</taxon>
        <taxon>Arthropoda</taxon>
        <taxon>Hexapoda</taxon>
        <taxon>Insecta</taxon>
        <taxon>Pterygota</taxon>
        <taxon>Neoptera</taxon>
        <taxon>Endopterygota</taxon>
        <taxon>Coleoptera</taxon>
        <taxon>Polyphaga</taxon>
        <taxon>Cucujiformia</taxon>
        <taxon>Curculionidae</taxon>
        <taxon>Scolytinae</taxon>
        <taxon>Dendroctonus</taxon>
    </lineage>
</organism>
<reference evidence="1" key="2">
    <citation type="submission" date="2024-08" db="UniProtKB">
        <authorList>
            <consortium name="EnsemblMetazoa"/>
        </authorList>
    </citation>
    <scope>IDENTIFICATION</scope>
</reference>
<protein>
    <recommendedName>
        <fullName evidence="3">PH domain-containing protein</fullName>
    </recommendedName>
</protein>
<proteinExistence type="predicted"/>
<dbReference type="EnsemblMetazoa" id="XM_019914950.1">
    <property type="protein sequence ID" value="XP_019770509.1"/>
    <property type="gene ID" value="LOC109544640"/>
</dbReference>
<dbReference type="Proteomes" id="UP000019118">
    <property type="component" value="Unassembled WGS sequence"/>
</dbReference>
<evidence type="ECO:0000313" key="1">
    <source>
        <dbReference type="EnsemblMetazoa" id="XP_019770509.1"/>
    </source>
</evidence>
<reference evidence="2" key="1">
    <citation type="journal article" date="2013" name="Genome Biol.">
        <title>Draft genome of the mountain pine beetle, Dendroctonus ponderosae Hopkins, a major forest pest.</title>
        <authorList>
            <person name="Keeling C.I."/>
            <person name="Yuen M.M."/>
            <person name="Liao N.Y."/>
            <person name="Docking T.R."/>
            <person name="Chan S.K."/>
            <person name="Taylor G.A."/>
            <person name="Palmquist D.L."/>
            <person name="Jackman S.D."/>
            <person name="Nguyen A."/>
            <person name="Li M."/>
            <person name="Henderson H."/>
            <person name="Janes J.K."/>
            <person name="Zhao Y."/>
            <person name="Pandoh P."/>
            <person name="Moore R."/>
            <person name="Sperling F.A."/>
            <person name="Huber D.P."/>
            <person name="Birol I."/>
            <person name="Jones S.J."/>
            <person name="Bohlmann J."/>
        </authorList>
    </citation>
    <scope>NUCLEOTIDE SEQUENCE</scope>
</reference>
<evidence type="ECO:0008006" key="3">
    <source>
        <dbReference type="Google" id="ProtNLM"/>
    </source>
</evidence>
<dbReference type="GeneID" id="109544640"/>
<sequence>MLIATPYRDFDVRDRIPPKVIAEVRKTYLSSTVNGMQLRLSANLLVKYPTERLWYSRRVQVKSGQLLVSSAQKTDLPLRIPLRNLSLQAGSTTHSLSICRGQNIVLTLQMADETSFDRWVKTLAIELIRQTPLDAIKYLDILTLAKCWSRIERKCAKDLNDNNVILQRDSENNQRVDEETRLVPGCCEKFPLKTGNVAKAISKNNSSEVRPNDPEEVVESLLKKCQNVETYVPVKEKLFLFESLCKMGRKVRSSEDVSLKPEKSTTKRAKSCHDLSSLNTQIAVREICKYFEKKGTGDELKHA</sequence>
<accession>A0AAR5QBB0</accession>